<sequence>MKQQLKTILQKNWHLLSSYLSSMHGNKESISKIDLCVNIDGGAVVNSSQLSMWPILGSIKQLPPKIRSSYKNMILAGIWVGKSKYDFKTDSFNYLKTIVNKFPTEIEFRGVIMKVNFLYLIADLSAKANILHMVQYNGYFGCTVCRTPGVHKNHRHLYISDSKYELRTDKSHQQDILSKTNGVTGLSVLHKLMKIPTGAPIDYMHRVCLGSVRSLYFYWKAFQMLKETDINKMSQIHLVLFDSELNKQASTVA</sequence>
<dbReference type="RefSeq" id="XP_065671773.1">
    <property type="nucleotide sequence ID" value="XM_065815701.1"/>
</dbReference>
<gene>
    <name evidence="2" type="primary">LOC136089649</name>
</gene>
<organism evidence="1 2">
    <name type="scientific">Hydra vulgaris</name>
    <name type="common">Hydra</name>
    <name type="synonym">Hydra attenuata</name>
    <dbReference type="NCBI Taxonomy" id="6087"/>
    <lineage>
        <taxon>Eukaryota</taxon>
        <taxon>Metazoa</taxon>
        <taxon>Cnidaria</taxon>
        <taxon>Hydrozoa</taxon>
        <taxon>Hydroidolina</taxon>
        <taxon>Anthoathecata</taxon>
        <taxon>Aplanulata</taxon>
        <taxon>Hydridae</taxon>
        <taxon>Hydra</taxon>
    </lineage>
</organism>
<accession>A0ABM4DBN0</accession>
<dbReference type="Proteomes" id="UP001652625">
    <property type="component" value="Chromosome 13"/>
</dbReference>
<keyword evidence="1" id="KW-1185">Reference proteome</keyword>
<evidence type="ECO:0000313" key="1">
    <source>
        <dbReference type="Proteomes" id="UP001652625"/>
    </source>
</evidence>
<evidence type="ECO:0000313" key="2">
    <source>
        <dbReference type="RefSeq" id="XP_065671773.1"/>
    </source>
</evidence>
<dbReference type="PANTHER" id="PTHR33053">
    <property type="entry name" value="PROTEIN, PUTATIVE-RELATED"/>
    <property type="match status" value="1"/>
</dbReference>
<protein>
    <submittedName>
        <fullName evidence="2">Uncharacterized protein LOC136089649</fullName>
    </submittedName>
</protein>
<dbReference type="GeneID" id="136089649"/>
<name>A0ABM4DBN0_HYDVU</name>
<reference evidence="2" key="1">
    <citation type="submission" date="2025-08" db="UniProtKB">
        <authorList>
            <consortium name="RefSeq"/>
        </authorList>
    </citation>
    <scope>IDENTIFICATION</scope>
</reference>
<proteinExistence type="predicted"/>